<evidence type="ECO:0000259" key="8">
    <source>
        <dbReference type="PROSITE" id="PS50162"/>
    </source>
</evidence>
<evidence type="ECO:0000256" key="1">
    <source>
        <dbReference type="ARBA" id="ARBA00004123"/>
    </source>
</evidence>
<dbReference type="GO" id="GO:0008821">
    <property type="term" value="F:crossover junction DNA endonuclease activity"/>
    <property type="evidence" value="ECO:0007669"/>
    <property type="project" value="TreeGrafter"/>
</dbReference>
<keyword evidence="2" id="KW-0547">Nucleotide-binding</keyword>
<dbReference type="GO" id="GO:0005524">
    <property type="term" value="F:ATP binding"/>
    <property type="evidence" value="ECO:0007669"/>
    <property type="project" value="UniProtKB-KW"/>
</dbReference>
<dbReference type="WBParaSite" id="EEL_0000913001-mRNA-1">
    <property type="protein sequence ID" value="EEL_0000913001-mRNA-1"/>
    <property type="gene ID" value="EEL_0000913001"/>
</dbReference>
<dbReference type="Proteomes" id="UP000050640">
    <property type="component" value="Unplaced"/>
</dbReference>
<dbReference type="STRING" id="1147741.A0A0R3S312"/>
<feature type="domain" description="RecA family profile 1" evidence="8">
    <location>
        <begin position="25"/>
        <end position="191"/>
    </location>
</feature>
<sequence length="543" mass="60678">MIVFRLNSVEMELITAYDLYKLEQADELLETGLQSLDALLGGGISPGTFLEIVGPSATGKSQFCMQLAVNLQKNKTKKDSVYVDTEGGFHTKRICDIATKILRTTEPLGSLKHIRVSRCRDLVELTSTVHRLEFLVQQNPEIGLIIVDSVAMPLRGENDYALRSRLEISRIISKLASSYRLIVNFQMLPSMSHRPSTRLWLCLPDAHCRNSWIFLTKSPSAPNGSIPFKITEGGLVEIDSKLFVAYSVACCCMKFLAVLAESGAADTLSKITEFISKLCKDKVTLRITSDAVYLLNPCPSTNGDYLQITLNVAEFFSTYIMGGVSEEFNEIYMEVEKDHLFESMNVKDRSTKIRLIKLDNVPHLKVEQRSCGMTHELPVILIPTKYWKSYDMPALSNISVTLHLPPLSTVRSLVTSFKNMGVKYMEIKGSQEGELQFCGDLDMANIAVHFSNLSAASLKDGHGSFCSKENETVYSCIPVDDADGQDVLQTVRIDIRAVYLFLRSFSTLFTMSRILLRIIPQKMAVFSVEQNETSLLYIVSGMA</sequence>
<organism evidence="9 10">
    <name type="scientific">Elaeophora elaphi</name>
    <dbReference type="NCBI Taxonomy" id="1147741"/>
    <lineage>
        <taxon>Eukaryota</taxon>
        <taxon>Metazoa</taxon>
        <taxon>Ecdysozoa</taxon>
        <taxon>Nematoda</taxon>
        <taxon>Chromadorea</taxon>
        <taxon>Rhabditida</taxon>
        <taxon>Spirurina</taxon>
        <taxon>Spiruromorpha</taxon>
        <taxon>Filarioidea</taxon>
        <taxon>Onchocercidae</taxon>
        <taxon>Elaeophora</taxon>
    </lineage>
</organism>
<dbReference type="PANTHER" id="PTHR46239">
    <property type="entry name" value="DNA REPAIR PROTEIN RAD51 HOMOLOG 3 RAD51C"/>
    <property type="match status" value="1"/>
</dbReference>
<keyword evidence="3" id="KW-0227">DNA damage</keyword>
<dbReference type="Gene3D" id="3.70.10.10">
    <property type="match status" value="1"/>
</dbReference>
<keyword evidence="4" id="KW-0067">ATP-binding</keyword>
<dbReference type="GO" id="GO:0000077">
    <property type="term" value="P:DNA damage checkpoint signaling"/>
    <property type="evidence" value="ECO:0007669"/>
    <property type="project" value="InterPro"/>
</dbReference>
<evidence type="ECO:0000256" key="3">
    <source>
        <dbReference type="ARBA" id="ARBA00022763"/>
    </source>
</evidence>
<keyword evidence="5" id="KW-0234">DNA repair</keyword>
<evidence type="ECO:0000256" key="2">
    <source>
        <dbReference type="ARBA" id="ARBA00022741"/>
    </source>
</evidence>
<evidence type="ECO:0000256" key="7">
    <source>
        <dbReference type="ARBA" id="ARBA00040674"/>
    </source>
</evidence>
<dbReference type="Pfam" id="PF04005">
    <property type="entry name" value="Hus1"/>
    <property type="match status" value="1"/>
</dbReference>
<dbReference type="SUPFAM" id="SSF52540">
    <property type="entry name" value="P-loop containing nucleoside triphosphate hydrolases"/>
    <property type="match status" value="1"/>
</dbReference>
<dbReference type="GO" id="GO:0030896">
    <property type="term" value="C:checkpoint clamp complex"/>
    <property type="evidence" value="ECO:0007669"/>
    <property type="project" value="InterPro"/>
</dbReference>
<keyword evidence="6" id="KW-0539">Nucleus</keyword>
<keyword evidence="9" id="KW-1185">Reference proteome</keyword>
<dbReference type="InterPro" id="IPR027417">
    <property type="entry name" value="P-loop_NTPase"/>
</dbReference>
<dbReference type="GO" id="GO:0000707">
    <property type="term" value="P:meiotic DNA recombinase assembly"/>
    <property type="evidence" value="ECO:0007669"/>
    <property type="project" value="TreeGrafter"/>
</dbReference>
<dbReference type="InterPro" id="IPR007150">
    <property type="entry name" value="HUS1/Mec3"/>
</dbReference>
<dbReference type="PANTHER" id="PTHR46239:SF1">
    <property type="entry name" value="DNA REPAIR PROTEIN RAD51 HOMOLOG 3"/>
    <property type="match status" value="1"/>
</dbReference>
<proteinExistence type="predicted"/>
<dbReference type="GO" id="GO:0005657">
    <property type="term" value="C:replication fork"/>
    <property type="evidence" value="ECO:0007669"/>
    <property type="project" value="TreeGrafter"/>
</dbReference>
<evidence type="ECO:0000313" key="10">
    <source>
        <dbReference type="WBParaSite" id="EEL_0000913001-mRNA-1"/>
    </source>
</evidence>
<protein>
    <recommendedName>
        <fullName evidence="7">DNA repair protein RAD51 homolog 3</fullName>
    </recommendedName>
</protein>
<dbReference type="GO" id="GO:0007131">
    <property type="term" value="P:reciprocal meiotic recombination"/>
    <property type="evidence" value="ECO:0007669"/>
    <property type="project" value="TreeGrafter"/>
</dbReference>
<dbReference type="GO" id="GO:0140664">
    <property type="term" value="F:ATP-dependent DNA damage sensor activity"/>
    <property type="evidence" value="ECO:0007669"/>
    <property type="project" value="InterPro"/>
</dbReference>
<name>A0A0R3S312_9BILA</name>
<accession>A0A0R3S312</accession>
<dbReference type="PROSITE" id="PS50162">
    <property type="entry name" value="RECA_2"/>
    <property type="match status" value="1"/>
</dbReference>
<evidence type="ECO:0000256" key="6">
    <source>
        <dbReference type="ARBA" id="ARBA00023242"/>
    </source>
</evidence>
<evidence type="ECO:0000313" key="9">
    <source>
        <dbReference type="Proteomes" id="UP000050640"/>
    </source>
</evidence>
<dbReference type="Gene3D" id="3.40.50.300">
    <property type="entry name" value="P-loop containing nucleotide triphosphate hydrolases"/>
    <property type="match status" value="1"/>
</dbReference>
<dbReference type="SMART" id="SM00382">
    <property type="entry name" value="AAA"/>
    <property type="match status" value="1"/>
</dbReference>
<dbReference type="AlphaFoldDB" id="A0A0R3S312"/>
<dbReference type="InterPro" id="IPR013632">
    <property type="entry name" value="Rad51_C"/>
</dbReference>
<dbReference type="GO" id="GO:0000400">
    <property type="term" value="F:four-way junction DNA binding"/>
    <property type="evidence" value="ECO:0007669"/>
    <property type="project" value="TreeGrafter"/>
</dbReference>
<dbReference type="InterPro" id="IPR052093">
    <property type="entry name" value="HR_Repair_Mediator"/>
</dbReference>
<dbReference type="Pfam" id="PF08423">
    <property type="entry name" value="Rad51"/>
    <property type="match status" value="1"/>
</dbReference>
<reference evidence="10" key="1">
    <citation type="submission" date="2017-02" db="UniProtKB">
        <authorList>
            <consortium name="WormBaseParasite"/>
        </authorList>
    </citation>
    <scope>IDENTIFICATION</scope>
</reference>
<comment type="subcellular location">
    <subcellularLocation>
        <location evidence="1">Nucleus</location>
    </subcellularLocation>
</comment>
<dbReference type="GO" id="GO:0033065">
    <property type="term" value="C:Rad51C-XRCC3 complex"/>
    <property type="evidence" value="ECO:0007669"/>
    <property type="project" value="TreeGrafter"/>
</dbReference>
<evidence type="ECO:0000256" key="5">
    <source>
        <dbReference type="ARBA" id="ARBA00023204"/>
    </source>
</evidence>
<evidence type="ECO:0000256" key="4">
    <source>
        <dbReference type="ARBA" id="ARBA00022840"/>
    </source>
</evidence>
<dbReference type="GO" id="GO:0033063">
    <property type="term" value="C:Rad51B-Rad51C-Rad51D-XRCC2 complex"/>
    <property type="evidence" value="ECO:0007669"/>
    <property type="project" value="TreeGrafter"/>
</dbReference>
<dbReference type="InterPro" id="IPR020588">
    <property type="entry name" value="RecA_ATP-bd"/>
</dbReference>
<dbReference type="InterPro" id="IPR003593">
    <property type="entry name" value="AAA+_ATPase"/>
</dbReference>